<gene>
    <name evidence="2" type="ORF">C2869_19205</name>
</gene>
<name>A0A2S0VW52_9ALTE</name>
<dbReference type="EMBL" id="CP026604">
    <property type="protein sequence ID" value="AWB68402.1"/>
    <property type="molecule type" value="Genomic_DNA"/>
</dbReference>
<sequence length="117" mass="12513">MKKIILIAGAILSLMSHSALSEVAVKRSTSIQWLHAVSANRPAEPDTQGLSRVYVNDSSSWGATNCRADAADIQNGDSAILELLKIAISSNSIVTIEVDDSLPTRHGVCKITAVWIK</sequence>
<evidence type="ECO:0000313" key="2">
    <source>
        <dbReference type="EMBL" id="AWB68402.1"/>
    </source>
</evidence>
<feature type="signal peptide" evidence="1">
    <location>
        <begin position="1"/>
        <end position="21"/>
    </location>
</feature>
<reference evidence="2 3" key="1">
    <citation type="submission" date="2018-01" db="EMBL/GenBank/DDBJ databases">
        <title>Genome sequence of a Cantenovulum-like bacteria.</title>
        <authorList>
            <person name="Tan W.R."/>
            <person name="Lau N.-S."/>
            <person name="Go F."/>
            <person name="Amirul A.-A.A."/>
        </authorList>
    </citation>
    <scope>NUCLEOTIDE SEQUENCE [LARGE SCALE GENOMIC DNA]</scope>
    <source>
        <strain evidence="2 3">CCB-QB4</strain>
    </source>
</reference>
<keyword evidence="3" id="KW-1185">Reference proteome</keyword>
<organism evidence="2 3">
    <name type="scientific">Saccharobesus litoralis</name>
    <dbReference type="NCBI Taxonomy" id="2172099"/>
    <lineage>
        <taxon>Bacteria</taxon>
        <taxon>Pseudomonadati</taxon>
        <taxon>Pseudomonadota</taxon>
        <taxon>Gammaproteobacteria</taxon>
        <taxon>Alteromonadales</taxon>
        <taxon>Alteromonadaceae</taxon>
        <taxon>Saccharobesus</taxon>
    </lineage>
</organism>
<protein>
    <submittedName>
        <fullName evidence="2">Uncharacterized protein</fullName>
    </submittedName>
</protein>
<dbReference type="AlphaFoldDB" id="A0A2S0VW52"/>
<accession>A0A2S0VW52</accession>
<proteinExistence type="predicted"/>
<evidence type="ECO:0000313" key="3">
    <source>
        <dbReference type="Proteomes" id="UP000244441"/>
    </source>
</evidence>
<dbReference type="KEGG" id="cate:C2869_19205"/>
<evidence type="ECO:0000256" key="1">
    <source>
        <dbReference type="SAM" id="SignalP"/>
    </source>
</evidence>
<dbReference type="Proteomes" id="UP000244441">
    <property type="component" value="Chromosome"/>
</dbReference>
<feature type="chain" id="PRO_5015540020" evidence="1">
    <location>
        <begin position="22"/>
        <end position="117"/>
    </location>
</feature>
<keyword evidence="1" id="KW-0732">Signal</keyword>